<organism evidence="8 9">
    <name type="scientific">Fontibacter flavus</name>
    <dbReference type="NCBI Taxonomy" id="654838"/>
    <lineage>
        <taxon>Bacteria</taxon>
        <taxon>Pseudomonadati</taxon>
        <taxon>Bacteroidota</taxon>
        <taxon>Cytophagia</taxon>
        <taxon>Cytophagales</taxon>
        <taxon>Cyclobacteriaceae</taxon>
        <taxon>Fontibacter</taxon>
    </lineage>
</organism>
<dbReference type="RefSeq" id="WP_382387757.1">
    <property type="nucleotide sequence ID" value="NZ_JBHLWI010000030.1"/>
</dbReference>
<dbReference type="NCBIfam" id="NF004231">
    <property type="entry name" value="PRK05679.1"/>
    <property type="match status" value="1"/>
</dbReference>
<dbReference type="InterPro" id="IPR011576">
    <property type="entry name" value="Pyridox_Oxase_N"/>
</dbReference>
<dbReference type="InterPro" id="IPR019740">
    <property type="entry name" value="Pyridox_Oxase_CS"/>
</dbReference>
<feature type="binding site" evidence="5">
    <location>
        <position position="65"/>
    </location>
    <ligand>
        <name>substrate</name>
    </ligand>
</feature>
<comment type="pathway">
    <text evidence="5">Cofactor metabolism; pyridoxal 5'-phosphate salvage; pyridoxal 5'-phosphate from pyridoxamine 5'-phosphate: step 1/1.</text>
</comment>
<keyword evidence="4 5" id="KW-0560">Oxidoreductase</keyword>
<reference evidence="8 9" key="1">
    <citation type="submission" date="2024-09" db="EMBL/GenBank/DDBJ databases">
        <authorList>
            <person name="Sun Q."/>
            <person name="Mori K."/>
        </authorList>
    </citation>
    <scope>NUCLEOTIDE SEQUENCE [LARGE SCALE GENOMIC DNA]</scope>
    <source>
        <strain evidence="8 9">CCM 7650</strain>
    </source>
</reference>
<keyword evidence="5" id="KW-0664">Pyridoxine biosynthesis</keyword>
<gene>
    <name evidence="5 8" type="primary">pdxH</name>
    <name evidence="8" type="ORF">ACFFIP_11330</name>
</gene>
<feature type="domain" description="Pyridoxamine 5'-phosphate oxidase N-terminal" evidence="6">
    <location>
        <begin position="34"/>
        <end position="153"/>
    </location>
</feature>
<evidence type="ECO:0000313" key="9">
    <source>
        <dbReference type="Proteomes" id="UP001589797"/>
    </source>
</evidence>
<keyword evidence="9" id="KW-1185">Reference proteome</keyword>
<comment type="catalytic activity">
    <reaction evidence="5">
        <text>pyridoxamine 5'-phosphate + O2 + H2O = pyridoxal 5'-phosphate + H2O2 + NH4(+)</text>
        <dbReference type="Rhea" id="RHEA:15817"/>
        <dbReference type="ChEBI" id="CHEBI:15377"/>
        <dbReference type="ChEBI" id="CHEBI:15379"/>
        <dbReference type="ChEBI" id="CHEBI:16240"/>
        <dbReference type="ChEBI" id="CHEBI:28938"/>
        <dbReference type="ChEBI" id="CHEBI:58451"/>
        <dbReference type="ChEBI" id="CHEBI:597326"/>
        <dbReference type="EC" id="1.4.3.5"/>
    </reaction>
</comment>
<dbReference type="EMBL" id="JBHLWI010000030">
    <property type="protein sequence ID" value="MFC0263272.1"/>
    <property type="molecule type" value="Genomic_DNA"/>
</dbReference>
<comment type="catalytic activity">
    <reaction evidence="5">
        <text>pyridoxine 5'-phosphate + O2 = pyridoxal 5'-phosphate + H2O2</text>
        <dbReference type="Rhea" id="RHEA:15149"/>
        <dbReference type="ChEBI" id="CHEBI:15379"/>
        <dbReference type="ChEBI" id="CHEBI:16240"/>
        <dbReference type="ChEBI" id="CHEBI:58589"/>
        <dbReference type="ChEBI" id="CHEBI:597326"/>
        <dbReference type="EC" id="1.4.3.5"/>
    </reaction>
</comment>
<protein>
    <recommendedName>
        <fullName evidence="5">Pyridoxine/pyridoxamine 5'-phosphate oxidase</fullName>
        <ecNumber evidence="5">1.4.3.5</ecNumber>
    </recommendedName>
    <alternativeName>
        <fullName evidence="5">PNP/PMP oxidase</fullName>
        <shortName evidence="5">PNPOx</shortName>
    </alternativeName>
    <alternativeName>
        <fullName evidence="5">Pyridoxal 5'-phosphate synthase</fullName>
    </alternativeName>
</protein>
<evidence type="ECO:0000256" key="1">
    <source>
        <dbReference type="ARBA" id="ARBA00007301"/>
    </source>
</evidence>
<dbReference type="SUPFAM" id="SSF50475">
    <property type="entry name" value="FMN-binding split barrel"/>
    <property type="match status" value="1"/>
</dbReference>
<dbReference type="Gene3D" id="2.30.110.10">
    <property type="entry name" value="Electron Transport, Fmn-binding Protein, Chain A"/>
    <property type="match status" value="1"/>
</dbReference>
<feature type="binding site" evidence="5">
    <location>
        <position position="81"/>
    </location>
    <ligand>
        <name>FMN</name>
        <dbReference type="ChEBI" id="CHEBI:58210"/>
    </ligand>
</feature>
<feature type="binding site" evidence="5">
    <location>
        <position position="125"/>
    </location>
    <ligand>
        <name>substrate</name>
    </ligand>
</feature>
<evidence type="ECO:0000256" key="2">
    <source>
        <dbReference type="ARBA" id="ARBA00022630"/>
    </source>
</evidence>
<proteinExistence type="inferred from homology"/>
<keyword evidence="3 5" id="KW-0288">FMN</keyword>
<feature type="domain" description="Pyridoxine 5'-phosphate oxidase dimerisation C-terminal" evidence="7">
    <location>
        <begin position="170"/>
        <end position="211"/>
    </location>
</feature>
<dbReference type="PIRSF" id="PIRSF000190">
    <property type="entry name" value="Pyd_amn-ph_oxd"/>
    <property type="match status" value="1"/>
</dbReference>
<feature type="binding site" evidence="5">
    <location>
        <position position="129"/>
    </location>
    <ligand>
        <name>substrate</name>
    </ligand>
</feature>
<feature type="binding site" evidence="5">
    <location>
        <begin position="60"/>
        <end position="65"/>
    </location>
    <ligand>
        <name>FMN</name>
        <dbReference type="ChEBI" id="CHEBI:58210"/>
    </ligand>
</feature>
<sequence>MKISDIRIDYSLKSLDVTDVQDCPIEQFKKWFGEALEAKVIEVNAMNLSTVQSDGRPNARIVLLKGVDSGFVFFTNYQSKKGLELEVNPNVAATFYWAELERQVRIIGSVEKVTAEESDEYYFSRPYSSQVGAWVSPQSHEIENRDYLAKKESEYQQKFTPETITRPEHWGGYRINVSEIEFWQGRPSRLHDRILYQKDKLGNWKISRLAP</sequence>
<keyword evidence="2 5" id="KW-0285">Flavoprotein</keyword>
<comment type="subunit">
    <text evidence="5">Homodimer.</text>
</comment>
<comment type="cofactor">
    <cofactor evidence="5">
        <name>FMN</name>
        <dbReference type="ChEBI" id="CHEBI:58210"/>
    </cofactor>
    <text evidence="5">Binds 1 FMN per subunit.</text>
</comment>
<evidence type="ECO:0000259" key="7">
    <source>
        <dbReference type="Pfam" id="PF10590"/>
    </source>
</evidence>
<comment type="function">
    <text evidence="5">Catalyzes the oxidation of either pyridoxine 5'-phosphate (PNP) or pyridoxamine 5'-phosphate (PMP) into pyridoxal 5'-phosphate (PLP).</text>
</comment>
<feature type="binding site" evidence="5">
    <location>
        <begin position="189"/>
        <end position="191"/>
    </location>
    <ligand>
        <name>substrate</name>
    </ligand>
</feature>
<dbReference type="GO" id="GO:0004733">
    <property type="term" value="F:pyridoxamine phosphate oxidase activity"/>
    <property type="evidence" value="ECO:0007669"/>
    <property type="project" value="UniProtKB-EC"/>
</dbReference>
<dbReference type="NCBIfam" id="TIGR00558">
    <property type="entry name" value="pdxH"/>
    <property type="match status" value="1"/>
</dbReference>
<feature type="binding site" evidence="5">
    <location>
        <begin position="74"/>
        <end position="75"/>
    </location>
    <ligand>
        <name>FMN</name>
        <dbReference type="ChEBI" id="CHEBI:58210"/>
    </ligand>
</feature>
<comment type="caution">
    <text evidence="8">The sequence shown here is derived from an EMBL/GenBank/DDBJ whole genome shotgun (WGS) entry which is preliminary data.</text>
</comment>
<evidence type="ECO:0000256" key="4">
    <source>
        <dbReference type="ARBA" id="ARBA00023002"/>
    </source>
</evidence>
<evidence type="ECO:0000256" key="3">
    <source>
        <dbReference type="ARBA" id="ARBA00022643"/>
    </source>
</evidence>
<evidence type="ECO:0000256" key="5">
    <source>
        <dbReference type="HAMAP-Rule" id="MF_01629"/>
    </source>
</evidence>
<accession>A0ABV6FTR4</accession>
<dbReference type="PROSITE" id="PS01064">
    <property type="entry name" value="PYRIDOX_OXIDASE"/>
    <property type="match status" value="1"/>
</dbReference>
<feature type="binding site" evidence="5">
    <location>
        <position position="193"/>
    </location>
    <ligand>
        <name>FMN</name>
        <dbReference type="ChEBI" id="CHEBI:58210"/>
    </ligand>
</feature>
<dbReference type="InterPro" id="IPR019576">
    <property type="entry name" value="Pyridoxamine_oxidase_dimer_C"/>
</dbReference>
<feature type="binding site" evidence="5">
    <location>
        <position position="121"/>
    </location>
    <ligand>
        <name>substrate</name>
    </ligand>
</feature>
<dbReference type="Pfam" id="PF10590">
    <property type="entry name" value="PNP_phzG_C"/>
    <property type="match status" value="1"/>
</dbReference>
<name>A0ABV6FTR4_9BACT</name>
<dbReference type="InterPro" id="IPR000659">
    <property type="entry name" value="Pyridox_Oxase"/>
</dbReference>
<evidence type="ECO:0000259" key="6">
    <source>
        <dbReference type="Pfam" id="PF01243"/>
    </source>
</evidence>
<comment type="similarity">
    <text evidence="1 5">Belongs to the pyridoxamine 5'-phosphate oxidase family.</text>
</comment>
<dbReference type="PANTHER" id="PTHR10851:SF0">
    <property type="entry name" value="PYRIDOXINE-5'-PHOSPHATE OXIDASE"/>
    <property type="match status" value="1"/>
</dbReference>
<feature type="binding site" evidence="5">
    <location>
        <position position="103"/>
    </location>
    <ligand>
        <name>FMN</name>
        <dbReference type="ChEBI" id="CHEBI:58210"/>
    </ligand>
</feature>
<dbReference type="EC" id="1.4.3.5" evidence="5"/>
<comment type="pathway">
    <text evidence="5">Cofactor metabolism; pyridoxal 5'-phosphate salvage; pyridoxal 5'-phosphate from pyridoxine 5'-phosphate: step 1/1.</text>
</comment>
<feature type="binding site" evidence="5">
    <location>
        <position position="183"/>
    </location>
    <ligand>
        <name>FMN</name>
        <dbReference type="ChEBI" id="CHEBI:58210"/>
    </ligand>
</feature>
<dbReference type="PANTHER" id="PTHR10851">
    <property type="entry name" value="PYRIDOXINE-5-PHOSPHATE OXIDASE"/>
    <property type="match status" value="1"/>
</dbReference>
<dbReference type="Proteomes" id="UP001589797">
    <property type="component" value="Unassembled WGS sequence"/>
</dbReference>
<feature type="binding site" evidence="5">
    <location>
        <begin position="138"/>
        <end position="139"/>
    </location>
    <ligand>
        <name>FMN</name>
        <dbReference type="ChEBI" id="CHEBI:58210"/>
    </ligand>
</feature>
<dbReference type="HAMAP" id="MF_01629">
    <property type="entry name" value="PdxH"/>
    <property type="match status" value="1"/>
</dbReference>
<evidence type="ECO:0000313" key="8">
    <source>
        <dbReference type="EMBL" id="MFC0263272.1"/>
    </source>
</evidence>
<dbReference type="InterPro" id="IPR012349">
    <property type="entry name" value="Split_barrel_FMN-bd"/>
</dbReference>
<feature type="binding site" evidence="5">
    <location>
        <position position="80"/>
    </location>
    <ligand>
        <name>FMN</name>
        <dbReference type="ChEBI" id="CHEBI:58210"/>
    </ligand>
</feature>
<dbReference type="Pfam" id="PF01243">
    <property type="entry name" value="PNPOx_N"/>
    <property type="match status" value="1"/>
</dbReference>